<comment type="similarity">
    <text evidence="3">Belongs to the class-II aminoacyl-tRNA synthetase family.</text>
</comment>
<dbReference type="InterPro" id="IPR018165">
    <property type="entry name" value="Ala-tRNA-synth_IIc_core"/>
</dbReference>
<evidence type="ECO:0000256" key="5">
    <source>
        <dbReference type="ARBA" id="ARBA00017959"/>
    </source>
</evidence>
<dbReference type="SUPFAM" id="SSF55186">
    <property type="entry name" value="ThrRS/AlaRS common domain"/>
    <property type="match status" value="1"/>
</dbReference>
<dbReference type="EC" id="6.1.1.7" evidence="4"/>
<keyword evidence="10" id="KW-0862">Zinc</keyword>
<dbReference type="PANTHER" id="PTHR43462">
    <property type="entry name" value="ALANYL-TRNA EDITING PROTEIN"/>
    <property type="match status" value="1"/>
</dbReference>
<dbReference type="STRING" id="337097.BHF71_06705"/>
<evidence type="ECO:0000256" key="1">
    <source>
        <dbReference type="ARBA" id="ARBA00001947"/>
    </source>
</evidence>
<keyword evidence="18" id="KW-1185">Reference proteome</keyword>
<keyword evidence="7" id="KW-0436">Ligase</keyword>
<dbReference type="GO" id="GO:0002161">
    <property type="term" value="F:aminoacyl-tRNA deacylase activity"/>
    <property type="evidence" value="ECO:0007669"/>
    <property type="project" value="UniProtKB-ARBA"/>
</dbReference>
<dbReference type="InterPro" id="IPR012947">
    <property type="entry name" value="tRNA_SAD"/>
</dbReference>
<dbReference type="FunFam" id="3.10.310.40:FF:000001">
    <property type="entry name" value="Alanine--tRNA ligase"/>
    <property type="match status" value="1"/>
</dbReference>
<dbReference type="OrthoDB" id="9812949at2"/>
<comment type="subcellular location">
    <subcellularLocation>
        <location evidence="2">Cytoplasm</location>
    </subcellularLocation>
</comment>
<evidence type="ECO:0000256" key="3">
    <source>
        <dbReference type="ARBA" id="ARBA00008226"/>
    </source>
</evidence>
<comment type="cofactor">
    <cofactor evidence="1">
        <name>Zn(2+)</name>
        <dbReference type="ChEBI" id="CHEBI:29105"/>
    </cofactor>
</comment>
<keyword evidence="6" id="KW-0820">tRNA-binding</keyword>
<evidence type="ECO:0000313" key="17">
    <source>
        <dbReference type="EMBL" id="OEG00046.1"/>
    </source>
</evidence>
<dbReference type="GO" id="GO:0005737">
    <property type="term" value="C:cytoplasm"/>
    <property type="evidence" value="ECO:0007669"/>
    <property type="project" value="UniProtKB-SubCell"/>
</dbReference>
<dbReference type="PANTHER" id="PTHR43462:SF1">
    <property type="entry name" value="ALANYL-TRNA EDITING PROTEIN AARSD1"/>
    <property type="match status" value="1"/>
</dbReference>
<evidence type="ECO:0000259" key="16">
    <source>
        <dbReference type="PROSITE" id="PS50860"/>
    </source>
</evidence>
<keyword evidence="12" id="KW-0694">RNA-binding</keyword>
<dbReference type="PROSITE" id="PS50860">
    <property type="entry name" value="AA_TRNA_LIGASE_II_ALA"/>
    <property type="match status" value="1"/>
</dbReference>
<dbReference type="Gene3D" id="3.30.980.10">
    <property type="entry name" value="Threonyl-trna Synthetase, Chain A, domain 2"/>
    <property type="match status" value="1"/>
</dbReference>
<evidence type="ECO:0000256" key="10">
    <source>
        <dbReference type="ARBA" id="ARBA00022833"/>
    </source>
</evidence>
<evidence type="ECO:0000256" key="2">
    <source>
        <dbReference type="ARBA" id="ARBA00004496"/>
    </source>
</evidence>
<proteinExistence type="inferred from homology"/>
<sequence length="402" mass="45571">MELITKKLFDENPYLKECTGKVLKECVREDGLYEVVLDQTIFYPTGGGQPNDTGLINDIAVVDVYKQKGIIYHLLESSLNGAQEVICKLDWQRRFDFMQQHSGQHILSRAFETLFEAQTVGFHLGEEVVTIDVELKELTEVMVRAVEELSNKIIMENRVILSKLLSADELSEEEIKKIPELDKYVKLVIVDDFDQCACAGTHPKTTAEIGLIKILGWEKVRKNIRVTFVAGKRAVGFFTKFQNQLFKTAAVLKTNWADIGEKVSYILDEKLQLEKQVKELTAKKIQYEIEEWKNKAVNYDEFYLVEAVFKDRDVNEIRQLAQGIVNSPSYVVLFANVTGGKVQFVLQRSSNLEVAMNDCLKLGLELVDGKGGGNTLSAQGGGQNIRNTEEAIKRMRDYLISI</sequence>
<evidence type="ECO:0000256" key="4">
    <source>
        <dbReference type="ARBA" id="ARBA00013168"/>
    </source>
</evidence>
<dbReference type="Gene3D" id="3.10.310.40">
    <property type="match status" value="1"/>
</dbReference>
<organism evidence="17 18">
    <name type="scientific">Vulcanibacillus modesticaldus</name>
    <dbReference type="NCBI Taxonomy" id="337097"/>
    <lineage>
        <taxon>Bacteria</taxon>
        <taxon>Bacillati</taxon>
        <taxon>Bacillota</taxon>
        <taxon>Bacilli</taxon>
        <taxon>Bacillales</taxon>
        <taxon>Bacillaceae</taxon>
        <taxon>Vulcanibacillus</taxon>
    </lineage>
</organism>
<protein>
    <recommendedName>
        <fullName evidence="5">Alanine--tRNA ligase</fullName>
        <ecNumber evidence="4">6.1.1.7</ecNumber>
    </recommendedName>
    <alternativeName>
        <fullName evidence="15">Alanyl-tRNA synthetase</fullName>
    </alternativeName>
</protein>
<dbReference type="Gene3D" id="2.40.30.130">
    <property type="match status" value="1"/>
</dbReference>
<keyword evidence="9" id="KW-0547">Nucleotide-binding</keyword>
<evidence type="ECO:0000256" key="7">
    <source>
        <dbReference type="ARBA" id="ARBA00022598"/>
    </source>
</evidence>
<evidence type="ECO:0000313" key="18">
    <source>
        <dbReference type="Proteomes" id="UP000243739"/>
    </source>
</evidence>
<feature type="domain" description="Alanyl-transfer RNA synthetases family profile" evidence="16">
    <location>
        <begin position="1"/>
        <end position="240"/>
    </location>
</feature>
<dbReference type="Proteomes" id="UP000243739">
    <property type="component" value="Unassembled WGS sequence"/>
</dbReference>
<evidence type="ECO:0000256" key="15">
    <source>
        <dbReference type="ARBA" id="ARBA00032577"/>
    </source>
</evidence>
<evidence type="ECO:0000256" key="9">
    <source>
        <dbReference type="ARBA" id="ARBA00022741"/>
    </source>
</evidence>
<dbReference type="GO" id="GO:0000049">
    <property type="term" value="F:tRNA binding"/>
    <property type="evidence" value="ECO:0007669"/>
    <property type="project" value="UniProtKB-KW"/>
</dbReference>
<dbReference type="Pfam" id="PF07973">
    <property type="entry name" value="tRNA_SAD"/>
    <property type="match status" value="1"/>
</dbReference>
<dbReference type="AlphaFoldDB" id="A0A1D2YWM1"/>
<dbReference type="InterPro" id="IPR018163">
    <property type="entry name" value="Thr/Ala-tRNA-synth_IIc_edit"/>
</dbReference>
<dbReference type="GO" id="GO:0005524">
    <property type="term" value="F:ATP binding"/>
    <property type="evidence" value="ECO:0007669"/>
    <property type="project" value="UniProtKB-KW"/>
</dbReference>
<dbReference type="InterPro" id="IPR051335">
    <property type="entry name" value="Alanyl-tRNA_Editing_Enzymes"/>
</dbReference>
<dbReference type="Pfam" id="PF01411">
    <property type="entry name" value="tRNA-synt_2c"/>
    <property type="match status" value="1"/>
</dbReference>
<dbReference type="GO" id="GO:0004813">
    <property type="term" value="F:alanine-tRNA ligase activity"/>
    <property type="evidence" value="ECO:0007669"/>
    <property type="project" value="UniProtKB-EC"/>
</dbReference>
<keyword evidence="13" id="KW-0648">Protein biosynthesis</keyword>
<evidence type="ECO:0000256" key="8">
    <source>
        <dbReference type="ARBA" id="ARBA00022723"/>
    </source>
</evidence>
<comment type="caution">
    <text evidence="17">The sequence shown here is derived from an EMBL/GenBank/DDBJ whole genome shotgun (WGS) entry which is preliminary data.</text>
</comment>
<name>A0A1D2YWM1_9BACI</name>
<dbReference type="GO" id="GO:0006419">
    <property type="term" value="P:alanyl-tRNA aminoacylation"/>
    <property type="evidence" value="ECO:0007669"/>
    <property type="project" value="InterPro"/>
</dbReference>
<evidence type="ECO:0000256" key="14">
    <source>
        <dbReference type="ARBA" id="ARBA00023146"/>
    </source>
</evidence>
<dbReference type="Pfam" id="PF02272">
    <property type="entry name" value="DHHA1"/>
    <property type="match status" value="1"/>
</dbReference>
<dbReference type="SMART" id="SM00863">
    <property type="entry name" value="tRNA_SAD"/>
    <property type="match status" value="1"/>
</dbReference>
<keyword evidence="11" id="KW-0067">ATP-binding</keyword>
<dbReference type="InterPro" id="IPR009000">
    <property type="entry name" value="Transl_B-barrel_sf"/>
</dbReference>
<accession>A0A1D2YWM1</accession>
<evidence type="ECO:0000256" key="12">
    <source>
        <dbReference type="ARBA" id="ARBA00022884"/>
    </source>
</evidence>
<dbReference type="InterPro" id="IPR003156">
    <property type="entry name" value="DHHA1_dom"/>
</dbReference>
<dbReference type="RefSeq" id="WP_069656104.1">
    <property type="nucleotide sequence ID" value="NZ_MIJF01000009.1"/>
</dbReference>
<evidence type="ECO:0000256" key="11">
    <source>
        <dbReference type="ARBA" id="ARBA00022840"/>
    </source>
</evidence>
<dbReference type="EMBL" id="MIJF01000009">
    <property type="protein sequence ID" value="OEG00046.1"/>
    <property type="molecule type" value="Genomic_DNA"/>
</dbReference>
<keyword evidence="8" id="KW-0479">Metal-binding</keyword>
<evidence type="ECO:0000256" key="6">
    <source>
        <dbReference type="ARBA" id="ARBA00022555"/>
    </source>
</evidence>
<reference evidence="17 18" key="1">
    <citation type="submission" date="2016-09" db="EMBL/GenBank/DDBJ databases">
        <title>Draft genome sequence for the type strain of Vulcanibacillus modesticaldus BR, a strictly anaerobic, moderately thermophilic, and nitrate-reducing bacterium from deep sea-hydrothermal vents of the Mid-Atlantic Ridge.</title>
        <authorList>
            <person name="Abin C.A."/>
            <person name="Hollibaugh J.T."/>
        </authorList>
    </citation>
    <scope>NUCLEOTIDE SEQUENCE [LARGE SCALE GENOMIC DNA]</scope>
    <source>
        <strain evidence="17 18">BR</strain>
    </source>
</reference>
<gene>
    <name evidence="17" type="ORF">BHF71_06705</name>
</gene>
<dbReference type="GO" id="GO:0046872">
    <property type="term" value="F:metal ion binding"/>
    <property type="evidence" value="ECO:0007669"/>
    <property type="project" value="UniProtKB-KW"/>
</dbReference>
<dbReference type="SUPFAM" id="SSF50447">
    <property type="entry name" value="Translation proteins"/>
    <property type="match status" value="1"/>
</dbReference>
<dbReference type="InterPro" id="IPR018164">
    <property type="entry name" value="Ala-tRNA-synth_IIc_N"/>
</dbReference>
<evidence type="ECO:0000256" key="13">
    <source>
        <dbReference type="ARBA" id="ARBA00022917"/>
    </source>
</evidence>
<keyword evidence="14" id="KW-0030">Aminoacyl-tRNA synthetase</keyword>